<keyword evidence="4" id="KW-1185">Reference proteome</keyword>
<dbReference type="GO" id="GO:0005737">
    <property type="term" value="C:cytoplasm"/>
    <property type="evidence" value="ECO:0007669"/>
    <property type="project" value="TreeGrafter"/>
</dbReference>
<feature type="non-terminal residue" evidence="3">
    <location>
        <position position="80"/>
    </location>
</feature>
<evidence type="ECO:0000259" key="1">
    <source>
        <dbReference type="PROSITE" id="PS50011"/>
    </source>
</evidence>
<dbReference type="EMBL" id="CAJOBP010080502">
    <property type="protein sequence ID" value="CAF4913202.1"/>
    <property type="molecule type" value="Genomic_DNA"/>
</dbReference>
<gene>
    <name evidence="2" type="ORF">UJA718_LOCUS46063</name>
    <name evidence="3" type="ORF">UJA718_LOCUS48641</name>
</gene>
<dbReference type="GO" id="GO:0004672">
    <property type="term" value="F:protein kinase activity"/>
    <property type="evidence" value="ECO:0007669"/>
    <property type="project" value="InterPro"/>
</dbReference>
<sequence length="80" mass="8970">ILLDYYGGDRRKYRAKVNDFGLDQIHGSVGTLAWSAPETLRTMNRRVFNAASDVYSLGVVMWELATGEVPYANQSSEDII</sequence>
<feature type="non-terminal residue" evidence="3">
    <location>
        <position position="1"/>
    </location>
</feature>
<dbReference type="GO" id="GO:0005524">
    <property type="term" value="F:ATP binding"/>
    <property type="evidence" value="ECO:0007669"/>
    <property type="project" value="InterPro"/>
</dbReference>
<dbReference type="InterPro" id="IPR050167">
    <property type="entry name" value="Ser_Thr_protein_kinase"/>
</dbReference>
<dbReference type="EMBL" id="CAJOBP010098391">
    <property type="protein sequence ID" value="CAF4968922.1"/>
    <property type="molecule type" value="Genomic_DNA"/>
</dbReference>
<name>A0A821YSN4_9BILA</name>
<accession>A0A821YSN4</accession>
<proteinExistence type="predicted"/>
<dbReference type="PANTHER" id="PTHR23257">
    <property type="entry name" value="SERINE-THREONINE PROTEIN KINASE"/>
    <property type="match status" value="1"/>
</dbReference>
<organism evidence="3 4">
    <name type="scientific">Rotaria socialis</name>
    <dbReference type="NCBI Taxonomy" id="392032"/>
    <lineage>
        <taxon>Eukaryota</taxon>
        <taxon>Metazoa</taxon>
        <taxon>Spiralia</taxon>
        <taxon>Gnathifera</taxon>
        <taxon>Rotifera</taxon>
        <taxon>Eurotatoria</taxon>
        <taxon>Bdelloidea</taxon>
        <taxon>Philodinida</taxon>
        <taxon>Philodinidae</taxon>
        <taxon>Rotaria</taxon>
    </lineage>
</organism>
<dbReference type="GO" id="GO:0007165">
    <property type="term" value="P:signal transduction"/>
    <property type="evidence" value="ECO:0007669"/>
    <property type="project" value="TreeGrafter"/>
</dbReference>
<dbReference type="SUPFAM" id="SSF56112">
    <property type="entry name" value="Protein kinase-like (PK-like)"/>
    <property type="match status" value="1"/>
</dbReference>
<dbReference type="InterPro" id="IPR001245">
    <property type="entry name" value="Ser-Thr/Tyr_kinase_cat_dom"/>
</dbReference>
<protein>
    <recommendedName>
        <fullName evidence="1">Protein kinase domain-containing protein</fullName>
    </recommendedName>
</protein>
<reference evidence="3" key="1">
    <citation type="submission" date="2021-02" db="EMBL/GenBank/DDBJ databases">
        <authorList>
            <person name="Nowell W R."/>
        </authorList>
    </citation>
    <scope>NUCLEOTIDE SEQUENCE</scope>
</reference>
<feature type="domain" description="Protein kinase" evidence="1">
    <location>
        <begin position="1"/>
        <end position="80"/>
    </location>
</feature>
<evidence type="ECO:0000313" key="3">
    <source>
        <dbReference type="EMBL" id="CAF4968922.1"/>
    </source>
</evidence>
<evidence type="ECO:0000313" key="2">
    <source>
        <dbReference type="EMBL" id="CAF4913202.1"/>
    </source>
</evidence>
<dbReference type="InterPro" id="IPR011009">
    <property type="entry name" value="Kinase-like_dom_sf"/>
</dbReference>
<dbReference type="Pfam" id="PF07714">
    <property type="entry name" value="PK_Tyr_Ser-Thr"/>
    <property type="match status" value="1"/>
</dbReference>
<dbReference type="InterPro" id="IPR000719">
    <property type="entry name" value="Prot_kinase_dom"/>
</dbReference>
<evidence type="ECO:0000313" key="4">
    <source>
        <dbReference type="Proteomes" id="UP000663873"/>
    </source>
</evidence>
<dbReference type="PROSITE" id="PS50011">
    <property type="entry name" value="PROTEIN_KINASE_DOM"/>
    <property type="match status" value="1"/>
</dbReference>
<dbReference type="AlphaFoldDB" id="A0A821YSN4"/>
<comment type="caution">
    <text evidence="3">The sequence shown here is derived from an EMBL/GenBank/DDBJ whole genome shotgun (WGS) entry which is preliminary data.</text>
</comment>
<dbReference type="Proteomes" id="UP000663873">
    <property type="component" value="Unassembled WGS sequence"/>
</dbReference>
<dbReference type="Gene3D" id="1.10.510.10">
    <property type="entry name" value="Transferase(Phosphotransferase) domain 1"/>
    <property type="match status" value="1"/>
</dbReference>